<dbReference type="EMBL" id="AAIVFG010000046">
    <property type="protein sequence ID" value="ECI4618434.1"/>
    <property type="molecule type" value="Genomic_DNA"/>
</dbReference>
<comment type="caution">
    <text evidence="4">The sequence shown here is derived from an EMBL/GenBank/DDBJ whole genome shotgun (WGS) entry which is preliminary data.</text>
</comment>
<proteinExistence type="predicted"/>
<name>A0A3U4YH00_SALET</name>
<dbReference type="EMBL" id="AAJCYU010000043">
    <property type="protein sequence ID" value="ECK7315392.1"/>
    <property type="molecule type" value="Genomic_DNA"/>
</dbReference>
<dbReference type="PROSITE" id="PS50088">
    <property type="entry name" value="ANK_REPEAT"/>
    <property type="match status" value="3"/>
</dbReference>
<evidence type="ECO:0000313" key="5">
    <source>
        <dbReference type="EMBL" id="ECK7315392.1"/>
    </source>
</evidence>
<sequence length="243" mass="26655">MRYEMADTANNIINGLNLNSPVENLIKQLISEGINATVKQSFVRAGSRIYFSGTTALMIASDTGNLELVQSLTEEGACVNLPDSHGELPLMMAADRGHKQIVKFLIESGAYINLKNRGGDTALSIVCHRRKNTRKSIIKNIIDAGGDVNTCNQLGRWVFYILLSHKPLVEEVMLFINEGVDINCVNADGTTALTVSADFNRLDIIKILMESGASVGIETAIDKAVRYGYKETEDYLRSFGHVV</sequence>
<evidence type="ECO:0000313" key="4">
    <source>
        <dbReference type="EMBL" id="ECI4618434.1"/>
    </source>
</evidence>
<evidence type="ECO:0000256" key="2">
    <source>
        <dbReference type="ARBA" id="ARBA00023043"/>
    </source>
</evidence>
<dbReference type="InterPro" id="IPR036770">
    <property type="entry name" value="Ankyrin_rpt-contain_sf"/>
</dbReference>
<protein>
    <submittedName>
        <fullName evidence="4">Ankyrin repeat domain-containing protein</fullName>
    </submittedName>
</protein>
<accession>A0A3U4YH00</accession>
<dbReference type="InterPro" id="IPR002110">
    <property type="entry name" value="Ankyrin_rpt"/>
</dbReference>
<dbReference type="PANTHER" id="PTHR24173">
    <property type="entry name" value="ANKYRIN REPEAT CONTAINING"/>
    <property type="match status" value="1"/>
</dbReference>
<keyword evidence="2 3" id="KW-0040">ANK repeat</keyword>
<dbReference type="SMART" id="SM00248">
    <property type="entry name" value="ANK"/>
    <property type="match status" value="5"/>
</dbReference>
<reference evidence="4" key="1">
    <citation type="submission" date="2018-06" db="EMBL/GenBank/DDBJ databases">
        <authorList>
            <person name="Ashton P.M."/>
            <person name="Dallman T."/>
            <person name="Nair S."/>
            <person name="De Pinna E."/>
            <person name="Peters T."/>
            <person name="Grant K."/>
        </authorList>
    </citation>
    <scope>NUCLEOTIDE SEQUENCE</scope>
    <source>
        <strain evidence="4">527491</strain>
        <strain evidence="5">780192</strain>
    </source>
</reference>
<feature type="repeat" description="ANK" evidence="3">
    <location>
        <begin position="52"/>
        <end position="84"/>
    </location>
</feature>
<evidence type="ECO:0000256" key="3">
    <source>
        <dbReference type="PROSITE-ProRule" id="PRU00023"/>
    </source>
</evidence>
<dbReference type="Gene3D" id="1.25.40.20">
    <property type="entry name" value="Ankyrin repeat-containing domain"/>
    <property type="match status" value="2"/>
</dbReference>
<gene>
    <name evidence="4" type="ORF">DPC26_22965</name>
    <name evidence="5" type="ORF">FRN22_22065</name>
</gene>
<dbReference type="PRINTS" id="PR01415">
    <property type="entry name" value="ANKYRIN"/>
</dbReference>
<feature type="repeat" description="ANK" evidence="3">
    <location>
        <begin position="188"/>
        <end position="220"/>
    </location>
</feature>
<dbReference type="AlphaFoldDB" id="A0A3U4YH00"/>
<evidence type="ECO:0000256" key="1">
    <source>
        <dbReference type="ARBA" id="ARBA00022737"/>
    </source>
</evidence>
<dbReference type="Pfam" id="PF12796">
    <property type="entry name" value="Ank_2"/>
    <property type="match status" value="2"/>
</dbReference>
<feature type="repeat" description="ANK" evidence="3">
    <location>
        <begin position="85"/>
        <end position="117"/>
    </location>
</feature>
<dbReference type="PROSITE" id="PS50297">
    <property type="entry name" value="ANK_REP_REGION"/>
    <property type="match status" value="3"/>
</dbReference>
<dbReference type="SUPFAM" id="SSF48403">
    <property type="entry name" value="Ankyrin repeat"/>
    <property type="match status" value="1"/>
</dbReference>
<organism evidence="4">
    <name type="scientific">Salmonella enterica I</name>
    <dbReference type="NCBI Taxonomy" id="59201"/>
    <lineage>
        <taxon>Bacteria</taxon>
        <taxon>Pseudomonadati</taxon>
        <taxon>Pseudomonadota</taxon>
        <taxon>Gammaproteobacteria</taxon>
        <taxon>Enterobacterales</taxon>
        <taxon>Enterobacteriaceae</taxon>
        <taxon>Salmonella</taxon>
    </lineage>
</organism>
<dbReference type="PANTHER" id="PTHR24173:SF74">
    <property type="entry name" value="ANKYRIN REPEAT DOMAIN-CONTAINING PROTEIN 16"/>
    <property type="match status" value="1"/>
</dbReference>
<keyword evidence="1" id="KW-0677">Repeat</keyword>